<dbReference type="Pfam" id="PF13671">
    <property type="entry name" value="AAA_33"/>
    <property type="match status" value="1"/>
</dbReference>
<protein>
    <submittedName>
        <fullName evidence="2">AAA domain-containing protein</fullName>
    </submittedName>
</protein>
<dbReference type="GO" id="GO:0006281">
    <property type="term" value="P:DNA repair"/>
    <property type="evidence" value="ECO:0007669"/>
    <property type="project" value="TreeGrafter"/>
</dbReference>
<feature type="region of interest" description="Disordered" evidence="1">
    <location>
        <begin position="227"/>
        <end position="274"/>
    </location>
</feature>
<keyword evidence="3" id="KW-1185">Reference proteome</keyword>
<comment type="caution">
    <text evidence="2">The sequence shown here is derived from an EMBL/GenBank/DDBJ whole genome shotgun (WGS) entry which is preliminary data.</text>
</comment>
<dbReference type="OrthoDB" id="3512845at2759"/>
<dbReference type="PANTHER" id="PTHR12083:SF9">
    <property type="entry name" value="BIFUNCTIONAL POLYNUCLEOTIDE PHOSPHATASE_KINASE"/>
    <property type="match status" value="1"/>
</dbReference>
<dbReference type="AlphaFoldDB" id="A0A9W9DJL6"/>
<name>A0A9W9DJL6_9AGAR</name>
<feature type="compositionally biased region" description="Polar residues" evidence="1">
    <location>
        <begin position="227"/>
        <end position="243"/>
    </location>
</feature>
<sequence length="274" mass="30241">MSSSEKVVLILVGFVGSGKSTFATALEHHFPQQWCRCNQDDLGSRIQVETLARESLRNGFSVCIDRTNIDESQRAHWTRIAHEFPGTMTWVILFDTPYEVCASRLQQRTTHPTIHSPEMGLSVLSRFEEDFIPPSAREGFHRIVSLKPADTKVDYLASDIVIILERVRSSGPVLSTPEPVRISWAERRRHARPYRGQSSDSCTRGGNNQNGFLSRVWAQWTVFPTQSPSGGVHPISTSSNGSAVGSRGDEADGAVGGNINVQVPPKSEDLLGVD</sequence>
<evidence type="ECO:0000313" key="2">
    <source>
        <dbReference type="EMBL" id="KAJ4473699.1"/>
    </source>
</evidence>
<dbReference type="Gene3D" id="3.40.50.300">
    <property type="entry name" value="P-loop containing nucleotide triphosphate hydrolases"/>
    <property type="match status" value="1"/>
</dbReference>
<proteinExistence type="predicted"/>
<evidence type="ECO:0000256" key="1">
    <source>
        <dbReference type="SAM" id="MobiDB-lite"/>
    </source>
</evidence>
<dbReference type="GO" id="GO:0046403">
    <property type="term" value="F:polynucleotide 3'-phosphatase activity"/>
    <property type="evidence" value="ECO:0007669"/>
    <property type="project" value="TreeGrafter"/>
</dbReference>
<organism evidence="2 3">
    <name type="scientific">Lentinula aciculospora</name>
    <dbReference type="NCBI Taxonomy" id="153920"/>
    <lineage>
        <taxon>Eukaryota</taxon>
        <taxon>Fungi</taxon>
        <taxon>Dikarya</taxon>
        <taxon>Basidiomycota</taxon>
        <taxon>Agaricomycotina</taxon>
        <taxon>Agaricomycetes</taxon>
        <taxon>Agaricomycetidae</taxon>
        <taxon>Agaricales</taxon>
        <taxon>Marasmiineae</taxon>
        <taxon>Omphalotaceae</taxon>
        <taxon>Lentinula</taxon>
    </lineage>
</organism>
<dbReference type="Proteomes" id="UP001150266">
    <property type="component" value="Unassembled WGS sequence"/>
</dbReference>
<dbReference type="EMBL" id="JAOTPV010000017">
    <property type="protein sequence ID" value="KAJ4473699.1"/>
    <property type="molecule type" value="Genomic_DNA"/>
</dbReference>
<dbReference type="GO" id="GO:0003690">
    <property type="term" value="F:double-stranded DNA binding"/>
    <property type="evidence" value="ECO:0007669"/>
    <property type="project" value="TreeGrafter"/>
</dbReference>
<dbReference type="InterPro" id="IPR027417">
    <property type="entry name" value="P-loop_NTPase"/>
</dbReference>
<dbReference type="PANTHER" id="PTHR12083">
    <property type="entry name" value="BIFUNCTIONAL POLYNUCLEOTIDE PHOSPHATASE/KINASE"/>
    <property type="match status" value="1"/>
</dbReference>
<accession>A0A9W9DJL6</accession>
<reference evidence="2" key="1">
    <citation type="submission" date="2022-08" db="EMBL/GenBank/DDBJ databases">
        <title>A Global Phylogenomic Analysis of the Shiitake Genus Lentinula.</title>
        <authorList>
            <consortium name="DOE Joint Genome Institute"/>
            <person name="Sierra-Patev S."/>
            <person name="Min B."/>
            <person name="Naranjo-Ortiz M."/>
            <person name="Looney B."/>
            <person name="Konkel Z."/>
            <person name="Slot J.C."/>
            <person name="Sakamoto Y."/>
            <person name="Steenwyk J.L."/>
            <person name="Rokas A."/>
            <person name="Carro J."/>
            <person name="Camarero S."/>
            <person name="Ferreira P."/>
            <person name="Molpeceres G."/>
            <person name="Ruiz-Duenas F.J."/>
            <person name="Serrano A."/>
            <person name="Henrissat B."/>
            <person name="Drula E."/>
            <person name="Hughes K.W."/>
            <person name="Mata J.L."/>
            <person name="Ishikawa N.K."/>
            <person name="Vargas-Isla R."/>
            <person name="Ushijima S."/>
            <person name="Smith C.A."/>
            <person name="Ahrendt S."/>
            <person name="Andreopoulos W."/>
            <person name="He G."/>
            <person name="Labutti K."/>
            <person name="Lipzen A."/>
            <person name="Ng V."/>
            <person name="Riley R."/>
            <person name="Sandor L."/>
            <person name="Barry K."/>
            <person name="Martinez A.T."/>
            <person name="Xiao Y."/>
            <person name="Gibbons J.G."/>
            <person name="Terashima K."/>
            <person name="Grigoriev I.V."/>
            <person name="Hibbett D.S."/>
        </authorList>
    </citation>
    <scope>NUCLEOTIDE SEQUENCE</scope>
    <source>
        <strain evidence="2">JLM2183</strain>
    </source>
</reference>
<dbReference type="SUPFAM" id="SSF52540">
    <property type="entry name" value="P-loop containing nucleoside triphosphate hydrolases"/>
    <property type="match status" value="1"/>
</dbReference>
<gene>
    <name evidence="2" type="ORF">J3R30DRAFT_3707646</name>
</gene>
<evidence type="ECO:0000313" key="3">
    <source>
        <dbReference type="Proteomes" id="UP001150266"/>
    </source>
</evidence>
<dbReference type="GO" id="GO:0046404">
    <property type="term" value="F:ATP-dependent polydeoxyribonucleotide 5'-hydroxyl-kinase activity"/>
    <property type="evidence" value="ECO:0007669"/>
    <property type="project" value="TreeGrafter"/>
</dbReference>